<evidence type="ECO:0000313" key="2">
    <source>
        <dbReference type="Proteomes" id="UP000215902"/>
    </source>
</evidence>
<gene>
    <name evidence="1" type="ORF">BOX15_Mlig032254g1</name>
</gene>
<keyword evidence="2" id="KW-1185">Reference proteome</keyword>
<sequence>MIFESLLTHCWLFFAPRALRNVFNRLLRLTWPCQTYRGFMPSGAAIFSNFGRANSSNKLNQSSDPMICLFLNYSPINTVFDWCYARDDDGGIENVYIGTLLFNGNRIGLVVKKLTRCGPGPGDSPEDQVLTKYRTSRLARFDRIREDQFSCLFELRVCSCGTRFLIRGVANLHQPDNHFIFVIDAQLRPLNLLFYHNSVVPDYDPFGDSIFMPQKLAPAPAFALLWLHPVSFRELSRTAFPATTTVTVAVETPTERFFSVQAKVGRTFSIALVSVYMAEQARMDYLLKVYHRASRQIVCQTNFFESGFSFYRFLVQDEYIMFFSLMAHLKRYRIVPEPEEAADAYRIEPCLPQELRSCVGSRAPSLWPHKDCQHNNFVMELFAWTLQREEFNLRGILCCSLAAYERCAFPDERVLARMLQVCADDPGDNVIVSCPLR</sequence>
<comment type="caution">
    <text evidence="1">The sequence shown here is derived from an EMBL/GenBank/DDBJ whole genome shotgun (WGS) entry which is preliminary data.</text>
</comment>
<proteinExistence type="predicted"/>
<dbReference type="EMBL" id="NIVC01001519">
    <property type="protein sequence ID" value="PAA66954.1"/>
    <property type="molecule type" value="Genomic_DNA"/>
</dbReference>
<dbReference type="Proteomes" id="UP000215902">
    <property type="component" value="Unassembled WGS sequence"/>
</dbReference>
<name>A0A267F172_9PLAT</name>
<dbReference type="AlphaFoldDB" id="A0A267F172"/>
<organism evidence="1 2">
    <name type="scientific">Macrostomum lignano</name>
    <dbReference type="NCBI Taxonomy" id="282301"/>
    <lineage>
        <taxon>Eukaryota</taxon>
        <taxon>Metazoa</taxon>
        <taxon>Spiralia</taxon>
        <taxon>Lophotrochozoa</taxon>
        <taxon>Platyhelminthes</taxon>
        <taxon>Rhabditophora</taxon>
        <taxon>Macrostomorpha</taxon>
        <taxon>Macrostomida</taxon>
        <taxon>Macrostomidae</taxon>
        <taxon>Macrostomum</taxon>
    </lineage>
</organism>
<protein>
    <submittedName>
        <fullName evidence="1">Uncharacterized protein</fullName>
    </submittedName>
</protein>
<evidence type="ECO:0000313" key="1">
    <source>
        <dbReference type="EMBL" id="PAA66954.1"/>
    </source>
</evidence>
<reference evidence="1 2" key="1">
    <citation type="submission" date="2017-06" db="EMBL/GenBank/DDBJ databases">
        <title>A platform for efficient transgenesis in Macrostomum lignano, a flatworm model organism for stem cell research.</title>
        <authorList>
            <person name="Berezikov E."/>
        </authorList>
    </citation>
    <scope>NUCLEOTIDE SEQUENCE [LARGE SCALE GENOMIC DNA]</scope>
    <source>
        <strain evidence="1">DV1</strain>
        <tissue evidence="1">Whole organism</tissue>
    </source>
</reference>
<accession>A0A267F172</accession>